<accession>A0A2J8K364</accession>
<name>A0A2J8K364_PANTR</name>
<evidence type="ECO:0000313" key="1">
    <source>
        <dbReference type="EMBL" id="PNI29464.1"/>
    </source>
</evidence>
<comment type="caution">
    <text evidence="2">The sequence shown here is derived from an EMBL/GenBank/DDBJ whole genome shotgun (WGS) entry which is preliminary data.</text>
</comment>
<feature type="non-terminal residue" evidence="2">
    <location>
        <position position="1"/>
    </location>
</feature>
<evidence type="ECO:0000313" key="3">
    <source>
        <dbReference type="Proteomes" id="UP000236370"/>
    </source>
</evidence>
<dbReference type="EMBL" id="NBAG03000397">
    <property type="protein sequence ID" value="PNI29465.1"/>
    <property type="molecule type" value="Genomic_DNA"/>
</dbReference>
<reference evidence="2 3" key="1">
    <citation type="submission" date="2017-12" db="EMBL/GenBank/DDBJ databases">
        <title>High-resolution comparative analysis of great ape genomes.</title>
        <authorList>
            <person name="Pollen A."/>
            <person name="Hastie A."/>
            <person name="Hormozdiari F."/>
            <person name="Dougherty M."/>
            <person name="Liu R."/>
            <person name="Chaisson M."/>
            <person name="Hoppe E."/>
            <person name="Hill C."/>
            <person name="Pang A."/>
            <person name="Hillier L."/>
            <person name="Baker C."/>
            <person name="Armstrong J."/>
            <person name="Shendure J."/>
            <person name="Paten B."/>
            <person name="Wilson R."/>
            <person name="Chao H."/>
            <person name="Schneider V."/>
            <person name="Ventura M."/>
            <person name="Kronenberg Z."/>
            <person name="Murali S."/>
            <person name="Gordon D."/>
            <person name="Cantsilieris S."/>
            <person name="Munson K."/>
            <person name="Nelson B."/>
            <person name="Raja A."/>
            <person name="Underwood J."/>
            <person name="Diekhans M."/>
            <person name="Fiddes I."/>
            <person name="Haussler D."/>
            <person name="Eichler E."/>
        </authorList>
    </citation>
    <scope>NUCLEOTIDE SEQUENCE [LARGE SCALE GENOMIC DNA]</scope>
    <source>
        <strain evidence="2">Yerkes chimp pedigree #C0471</strain>
        <tissue evidence="2">Blood</tissue>
    </source>
</reference>
<evidence type="ECO:0000313" key="2">
    <source>
        <dbReference type="EMBL" id="PNI29465.1"/>
    </source>
</evidence>
<organism evidence="2 3">
    <name type="scientific">Pan troglodytes</name>
    <name type="common">Chimpanzee</name>
    <dbReference type="NCBI Taxonomy" id="9598"/>
    <lineage>
        <taxon>Eukaryota</taxon>
        <taxon>Metazoa</taxon>
        <taxon>Chordata</taxon>
        <taxon>Craniata</taxon>
        <taxon>Vertebrata</taxon>
        <taxon>Euteleostomi</taxon>
        <taxon>Mammalia</taxon>
        <taxon>Eutheria</taxon>
        <taxon>Euarchontoglires</taxon>
        <taxon>Primates</taxon>
        <taxon>Haplorrhini</taxon>
        <taxon>Catarrhini</taxon>
        <taxon>Hominidae</taxon>
        <taxon>Pan</taxon>
    </lineage>
</organism>
<proteinExistence type="predicted"/>
<sequence>LDQVIRQRSLSSLELFLSCAQKQPRLITGN</sequence>
<protein>
    <submittedName>
        <fullName evidence="1">CCDC91 isoform 4</fullName>
    </submittedName>
    <submittedName>
        <fullName evidence="2">CCDC91 isoform 5</fullName>
    </submittedName>
</protein>
<dbReference type="EMBL" id="NBAG03000397">
    <property type="protein sequence ID" value="PNI29464.1"/>
    <property type="molecule type" value="Genomic_DNA"/>
</dbReference>
<dbReference type="AlphaFoldDB" id="A0A2J8K364"/>
<dbReference type="Proteomes" id="UP000236370">
    <property type="component" value="Unassembled WGS sequence"/>
</dbReference>
<gene>
    <name evidence="2" type="ORF">CK820_G0042096</name>
</gene>